<dbReference type="OrthoDB" id="2440721at2759"/>
<evidence type="ECO:0000313" key="2">
    <source>
        <dbReference type="EMBL" id="OAQ23769.1"/>
    </source>
</evidence>
<keyword evidence="3" id="KW-1185">Reference proteome</keyword>
<dbReference type="STRING" id="1314771.A0A197JHA2"/>
<accession>A0A197JHA2</accession>
<organism evidence="2 3">
    <name type="scientific">Linnemannia elongata AG-77</name>
    <dbReference type="NCBI Taxonomy" id="1314771"/>
    <lineage>
        <taxon>Eukaryota</taxon>
        <taxon>Fungi</taxon>
        <taxon>Fungi incertae sedis</taxon>
        <taxon>Mucoromycota</taxon>
        <taxon>Mortierellomycotina</taxon>
        <taxon>Mortierellomycetes</taxon>
        <taxon>Mortierellales</taxon>
        <taxon>Mortierellaceae</taxon>
        <taxon>Linnemannia</taxon>
    </lineage>
</organism>
<feature type="compositionally biased region" description="Low complexity" evidence="1">
    <location>
        <begin position="103"/>
        <end position="134"/>
    </location>
</feature>
<feature type="region of interest" description="Disordered" evidence="1">
    <location>
        <begin position="91"/>
        <end position="143"/>
    </location>
</feature>
<protein>
    <submittedName>
        <fullName evidence="2">Uncharacterized protein</fullName>
    </submittedName>
</protein>
<dbReference type="EMBL" id="KV442109">
    <property type="protein sequence ID" value="OAQ23769.1"/>
    <property type="molecule type" value="Genomic_DNA"/>
</dbReference>
<gene>
    <name evidence="2" type="ORF">K457DRAFT_885173</name>
</gene>
<dbReference type="AlphaFoldDB" id="A0A197JHA2"/>
<proteinExistence type="predicted"/>
<sequence length="210" mass="23068">MAEQMRQQLSQQRDIQRKQQLQEQVDLQQAQNNALLQQARTIAEVQFQGLAQTTSQGQLGQLWLGVQAQQQQQQQAPTITVQEQQVSKDGQLAPLSPPQTLATSQPPEQPTPTSQPSQPTTSGTSSTSAPPTTQYEQPSPQSTAAASKLAAIFPFPNPLYDITEWTAEGKNRLWTTWLEVGDDWEQISTKGLRGKFSVEACRAVILGTAS</sequence>
<name>A0A197JHA2_9FUNG</name>
<reference evidence="2 3" key="1">
    <citation type="submission" date="2016-05" db="EMBL/GenBank/DDBJ databases">
        <title>Genome sequencing reveals origins of a unique bacterial endosymbiosis in the earliest lineages of terrestrial Fungi.</title>
        <authorList>
            <consortium name="DOE Joint Genome Institute"/>
            <person name="Uehling J."/>
            <person name="Gryganskyi A."/>
            <person name="Hameed K."/>
            <person name="Tschaplinski T."/>
            <person name="Misztal P."/>
            <person name="Wu S."/>
            <person name="Desiro A."/>
            <person name="Vande Pol N."/>
            <person name="Du Z.-Y."/>
            <person name="Zienkiewicz A."/>
            <person name="Zienkiewicz K."/>
            <person name="Morin E."/>
            <person name="Tisserant E."/>
            <person name="Splivallo R."/>
            <person name="Hainaut M."/>
            <person name="Henrissat B."/>
            <person name="Ohm R."/>
            <person name="Kuo A."/>
            <person name="Yan J."/>
            <person name="Lipzen A."/>
            <person name="Nolan M."/>
            <person name="Labutti K."/>
            <person name="Barry K."/>
            <person name="Goldstein A."/>
            <person name="Labbe J."/>
            <person name="Schadt C."/>
            <person name="Tuskan G."/>
            <person name="Grigoriev I."/>
            <person name="Martin F."/>
            <person name="Vilgalys R."/>
            <person name="Bonito G."/>
        </authorList>
    </citation>
    <scope>NUCLEOTIDE SEQUENCE [LARGE SCALE GENOMIC DNA]</scope>
    <source>
        <strain evidence="2 3">AG-77</strain>
    </source>
</reference>
<evidence type="ECO:0000313" key="3">
    <source>
        <dbReference type="Proteomes" id="UP000078512"/>
    </source>
</evidence>
<dbReference type="Proteomes" id="UP000078512">
    <property type="component" value="Unassembled WGS sequence"/>
</dbReference>
<evidence type="ECO:0000256" key="1">
    <source>
        <dbReference type="SAM" id="MobiDB-lite"/>
    </source>
</evidence>